<feature type="compositionally biased region" description="Basic and acidic residues" evidence="1">
    <location>
        <begin position="155"/>
        <end position="176"/>
    </location>
</feature>
<proteinExistence type="predicted"/>
<accession>A0ABU6ZQI8</accession>
<comment type="caution">
    <text evidence="2">The sequence shown here is derived from an EMBL/GenBank/DDBJ whole genome shotgun (WGS) entry which is preliminary data.</text>
</comment>
<organism evidence="2 3">
    <name type="scientific">Stylosanthes scabra</name>
    <dbReference type="NCBI Taxonomy" id="79078"/>
    <lineage>
        <taxon>Eukaryota</taxon>
        <taxon>Viridiplantae</taxon>
        <taxon>Streptophyta</taxon>
        <taxon>Embryophyta</taxon>
        <taxon>Tracheophyta</taxon>
        <taxon>Spermatophyta</taxon>
        <taxon>Magnoliopsida</taxon>
        <taxon>eudicotyledons</taxon>
        <taxon>Gunneridae</taxon>
        <taxon>Pentapetalae</taxon>
        <taxon>rosids</taxon>
        <taxon>fabids</taxon>
        <taxon>Fabales</taxon>
        <taxon>Fabaceae</taxon>
        <taxon>Papilionoideae</taxon>
        <taxon>50 kb inversion clade</taxon>
        <taxon>dalbergioids sensu lato</taxon>
        <taxon>Dalbergieae</taxon>
        <taxon>Pterocarpus clade</taxon>
        <taxon>Stylosanthes</taxon>
    </lineage>
</organism>
<evidence type="ECO:0000313" key="3">
    <source>
        <dbReference type="Proteomes" id="UP001341840"/>
    </source>
</evidence>
<dbReference type="EMBL" id="JASCZI010273123">
    <property type="protein sequence ID" value="MED6224262.1"/>
    <property type="molecule type" value="Genomic_DNA"/>
</dbReference>
<name>A0ABU6ZQI8_9FABA</name>
<dbReference type="Proteomes" id="UP001341840">
    <property type="component" value="Unassembled WGS sequence"/>
</dbReference>
<feature type="region of interest" description="Disordered" evidence="1">
    <location>
        <begin position="136"/>
        <end position="200"/>
    </location>
</feature>
<gene>
    <name evidence="2" type="ORF">PIB30_082343</name>
</gene>
<sequence>MAIGGARPSHQYLLRYYQWAHLILTGFRDPVVPAASMIPGNVVDGIPEAPDMVQPEDGELPEVHPRVARRRRALAGEVVDEDRVDQMEVPLPHAWPAWSITRHSRHTSRPESALGTVDAGTPVQQTESFAHMTHETPPAAYEPRRQEVSGSDDSGDAHDVRGDIEGRLDRLHRETRPPPCGTGGCLDGRVVRRGHGRGGP</sequence>
<keyword evidence="3" id="KW-1185">Reference proteome</keyword>
<reference evidence="2 3" key="1">
    <citation type="journal article" date="2023" name="Plants (Basel)">
        <title>Bridging the Gap: Combining Genomics and Transcriptomics Approaches to Understand Stylosanthes scabra, an Orphan Legume from the Brazilian Caatinga.</title>
        <authorList>
            <person name="Ferreira-Neto J.R.C."/>
            <person name="da Silva M.D."/>
            <person name="Binneck E."/>
            <person name="de Melo N.F."/>
            <person name="da Silva R.H."/>
            <person name="de Melo A.L.T.M."/>
            <person name="Pandolfi V."/>
            <person name="Bustamante F.O."/>
            <person name="Brasileiro-Vidal A.C."/>
            <person name="Benko-Iseppon A.M."/>
        </authorList>
    </citation>
    <scope>NUCLEOTIDE SEQUENCE [LARGE SCALE GENOMIC DNA]</scope>
    <source>
        <tissue evidence="2">Leaves</tissue>
    </source>
</reference>
<protein>
    <submittedName>
        <fullName evidence="2">Uncharacterized protein</fullName>
    </submittedName>
</protein>
<feature type="compositionally biased region" description="Basic residues" evidence="1">
    <location>
        <begin position="191"/>
        <end position="200"/>
    </location>
</feature>
<evidence type="ECO:0000256" key="1">
    <source>
        <dbReference type="SAM" id="MobiDB-lite"/>
    </source>
</evidence>
<evidence type="ECO:0000313" key="2">
    <source>
        <dbReference type="EMBL" id="MED6224262.1"/>
    </source>
</evidence>